<accession>A0ABY0DQM8</accession>
<dbReference type="EMBL" id="RDRA01000004">
    <property type="protein sequence ID" value="RXG97842.1"/>
    <property type="molecule type" value="Genomic_DNA"/>
</dbReference>
<name>A0ABY0DQM8_9BRAD</name>
<dbReference type="Proteomes" id="UP000289946">
    <property type="component" value="Unassembled WGS sequence"/>
</dbReference>
<reference evidence="1 2" key="1">
    <citation type="submission" date="2018-10" db="EMBL/GenBank/DDBJ databases">
        <title>Bradyrhizobium sp. nov., isolated from effective nodules of peanut in China.</title>
        <authorList>
            <person name="Li Y."/>
        </authorList>
    </citation>
    <scope>NUCLEOTIDE SEQUENCE [LARGE SCALE GENOMIC DNA]</scope>
    <source>
        <strain evidence="1 2">CCBAU 51781</strain>
    </source>
</reference>
<proteinExistence type="predicted"/>
<gene>
    <name evidence="1" type="ORF">EAS62_08785</name>
</gene>
<organism evidence="1 2">
    <name type="scientific">Bradyrhizobium zhanjiangense</name>
    <dbReference type="NCBI Taxonomy" id="1325107"/>
    <lineage>
        <taxon>Bacteria</taxon>
        <taxon>Pseudomonadati</taxon>
        <taxon>Pseudomonadota</taxon>
        <taxon>Alphaproteobacteria</taxon>
        <taxon>Hyphomicrobiales</taxon>
        <taxon>Nitrobacteraceae</taxon>
        <taxon>Bradyrhizobium</taxon>
    </lineage>
</organism>
<evidence type="ECO:0000313" key="2">
    <source>
        <dbReference type="Proteomes" id="UP000289946"/>
    </source>
</evidence>
<protein>
    <submittedName>
        <fullName evidence="1">Uncharacterized protein</fullName>
    </submittedName>
</protein>
<evidence type="ECO:0000313" key="1">
    <source>
        <dbReference type="EMBL" id="RXG97842.1"/>
    </source>
</evidence>
<comment type="caution">
    <text evidence="1">The sequence shown here is derived from an EMBL/GenBank/DDBJ whole genome shotgun (WGS) entry which is preliminary data.</text>
</comment>
<keyword evidence="2" id="KW-1185">Reference proteome</keyword>
<sequence length="66" mass="7715">MLRHCEEPLRRNNPESCRGKTLDCFATLAMTALMQLRSPNSSWPPPRVFGACRLNIRQSCPRRRWT</sequence>